<comment type="caution">
    <text evidence="1">The sequence shown here is derived from an EMBL/GenBank/DDBJ whole genome shotgun (WGS) entry which is preliminary data.</text>
</comment>
<proteinExistence type="predicted"/>
<dbReference type="RefSeq" id="WP_332077684.1">
    <property type="nucleotide sequence ID" value="NZ_JAZHBM010000001.1"/>
</dbReference>
<evidence type="ECO:0008006" key="3">
    <source>
        <dbReference type="Google" id="ProtNLM"/>
    </source>
</evidence>
<gene>
    <name evidence="1" type="ORF">V3391_01835</name>
</gene>
<dbReference type="Proteomes" id="UP001358324">
    <property type="component" value="Unassembled WGS sequence"/>
</dbReference>
<evidence type="ECO:0000313" key="1">
    <source>
        <dbReference type="EMBL" id="MEF3080960.1"/>
    </source>
</evidence>
<name>A0ABU7WBE1_9GAMM</name>
<sequence>MDTADAAGHVLCLADIGFDAPAALLAGYGLTLHRVPDGAPIPGSYWGAPEAGIIGTDVHARGDTPVHSLLHEAGHLIVLPAERRAAVHTDATDSVEEEDATCYLQIVLADALPGVGRERLMADMDTWGYTFRLGSARAWFEQDAEDARSWLVARDLLPALDRRDANPR</sequence>
<keyword evidence="2" id="KW-1185">Reference proteome</keyword>
<evidence type="ECO:0000313" key="2">
    <source>
        <dbReference type="Proteomes" id="UP001358324"/>
    </source>
</evidence>
<reference evidence="1 2" key="1">
    <citation type="submission" date="2024-01" db="EMBL/GenBank/DDBJ databases">
        <title>Novel species of the genus Luteimonas isolated from rivers.</title>
        <authorList>
            <person name="Lu H."/>
        </authorList>
    </citation>
    <scope>NUCLEOTIDE SEQUENCE [LARGE SCALE GENOMIC DNA]</scope>
    <source>
        <strain evidence="1 2">SMYT11W</strain>
    </source>
</reference>
<organism evidence="1 2">
    <name type="scientific">Luteimonas flava</name>
    <dbReference type="NCBI Taxonomy" id="3115822"/>
    <lineage>
        <taxon>Bacteria</taxon>
        <taxon>Pseudomonadati</taxon>
        <taxon>Pseudomonadota</taxon>
        <taxon>Gammaproteobacteria</taxon>
        <taxon>Lysobacterales</taxon>
        <taxon>Lysobacteraceae</taxon>
        <taxon>Luteimonas</taxon>
    </lineage>
</organism>
<accession>A0ABU7WBE1</accession>
<protein>
    <recommendedName>
        <fullName evidence="3">ImmA/IrrE family metallo-endopeptidase</fullName>
    </recommendedName>
</protein>
<dbReference type="EMBL" id="JAZHBM010000001">
    <property type="protein sequence ID" value="MEF3080960.1"/>
    <property type="molecule type" value="Genomic_DNA"/>
</dbReference>